<dbReference type="WBParaSite" id="nRc.2.0.1.t18017-RA">
    <property type="protein sequence ID" value="nRc.2.0.1.t18017-RA"/>
    <property type="gene ID" value="nRc.2.0.1.g18017"/>
</dbReference>
<accession>A0A915IW18</accession>
<protein>
    <submittedName>
        <fullName evidence="2">Uncharacterized protein</fullName>
    </submittedName>
</protein>
<name>A0A915IW18_ROMCU</name>
<dbReference type="AlphaFoldDB" id="A0A915IW18"/>
<keyword evidence="1" id="KW-1185">Reference proteome</keyword>
<evidence type="ECO:0000313" key="1">
    <source>
        <dbReference type="Proteomes" id="UP000887565"/>
    </source>
</evidence>
<sequence>MTLYLPRKPSANRLPKMGMDVNEIEYEQCTHSVKRETFGKFVAQNEEGGLGEFGLGIFDSGWLGVHYVRLSKKLGNSQTKKDARAIFRTQPSSETEIICKN</sequence>
<evidence type="ECO:0000313" key="2">
    <source>
        <dbReference type="WBParaSite" id="nRc.2.0.1.t18017-RA"/>
    </source>
</evidence>
<dbReference type="Proteomes" id="UP000887565">
    <property type="component" value="Unplaced"/>
</dbReference>
<proteinExistence type="predicted"/>
<organism evidence="1 2">
    <name type="scientific">Romanomermis culicivorax</name>
    <name type="common">Nematode worm</name>
    <dbReference type="NCBI Taxonomy" id="13658"/>
    <lineage>
        <taxon>Eukaryota</taxon>
        <taxon>Metazoa</taxon>
        <taxon>Ecdysozoa</taxon>
        <taxon>Nematoda</taxon>
        <taxon>Enoplea</taxon>
        <taxon>Dorylaimia</taxon>
        <taxon>Mermithida</taxon>
        <taxon>Mermithoidea</taxon>
        <taxon>Mermithidae</taxon>
        <taxon>Romanomermis</taxon>
    </lineage>
</organism>
<reference evidence="2" key="1">
    <citation type="submission" date="2022-11" db="UniProtKB">
        <authorList>
            <consortium name="WormBaseParasite"/>
        </authorList>
    </citation>
    <scope>IDENTIFICATION</scope>
</reference>